<feature type="transmembrane region" description="Helical" evidence="1">
    <location>
        <begin position="152"/>
        <end position="174"/>
    </location>
</feature>
<proteinExistence type="predicted"/>
<feature type="transmembrane region" description="Helical" evidence="1">
    <location>
        <begin position="21"/>
        <end position="39"/>
    </location>
</feature>
<feature type="transmembrane region" description="Helical" evidence="1">
    <location>
        <begin position="111"/>
        <end position="140"/>
    </location>
</feature>
<dbReference type="EMBL" id="CH954179">
    <property type="protein sequence ID" value="KQS62574.1"/>
    <property type="molecule type" value="Genomic_DNA"/>
</dbReference>
<feature type="transmembrane region" description="Helical" evidence="1">
    <location>
        <begin position="71"/>
        <end position="90"/>
    </location>
</feature>
<sequence length="208" mass="24145">MPEQQTVYKCNRCVMVLLRSYLSVLYLWGILHLAAIMPFPHEIWETTFWSRTRSFKVAYRTILNNDLWAEVYILTLILVVLCNLFYCCHCRLVGVRILDVEVVIPPLQVRLLILPIVYIVVFVFCWTITTITTCLGVVYVTQGDGSVRSGRTVCLLVVGLLMKLLALANFYSICIRTWAYLKILDTGANEWLVNYYNFGDHLNLFFRV</sequence>
<keyword evidence="3" id="KW-1185">Reference proteome</keyword>
<gene>
    <name evidence="2" type="primary">Dere\GG26340</name>
    <name evidence="2" type="synonym">GG26340</name>
    <name evidence="2" type="ORF">Dere_GG26340</name>
</gene>
<dbReference type="OrthoDB" id="7864460at2759"/>
<accession>A0A0Q5VYL6</accession>
<keyword evidence="1" id="KW-0472">Membrane</keyword>
<keyword evidence="1" id="KW-0812">Transmembrane</keyword>
<reference evidence="2 3" key="1">
    <citation type="journal article" date="2007" name="Nature">
        <title>Evolution of genes and genomes on the Drosophila phylogeny.</title>
        <authorList>
            <consortium name="Drosophila 12 Genomes Consortium"/>
            <person name="Clark A.G."/>
            <person name="Eisen M.B."/>
            <person name="Smith D.R."/>
            <person name="Bergman C.M."/>
            <person name="Oliver B."/>
            <person name="Markow T.A."/>
            <person name="Kaufman T.C."/>
            <person name="Kellis M."/>
            <person name="Gelbart W."/>
            <person name="Iyer V.N."/>
            <person name="Pollard D.A."/>
            <person name="Sackton T.B."/>
            <person name="Larracuente A.M."/>
            <person name="Singh N.D."/>
            <person name="Abad J.P."/>
            <person name="Abt D.N."/>
            <person name="Adryan B."/>
            <person name="Aguade M."/>
            <person name="Akashi H."/>
            <person name="Anderson W.W."/>
            <person name="Aquadro C.F."/>
            <person name="Ardell D.H."/>
            <person name="Arguello R."/>
            <person name="Artieri C.G."/>
            <person name="Barbash D.A."/>
            <person name="Barker D."/>
            <person name="Barsanti P."/>
            <person name="Batterham P."/>
            <person name="Batzoglou S."/>
            <person name="Begun D."/>
            <person name="Bhutkar A."/>
            <person name="Blanco E."/>
            <person name="Bosak S.A."/>
            <person name="Bradley R.K."/>
            <person name="Brand A.D."/>
            <person name="Brent M.R."/>
            <person name="Brooks A.N."/>
            <person name="Brown R.H."/>
            <person name="Butlin R.K."/>
            <person name="Caggese C."/>
            <person name="Calvi B.R."/>
            <person name="Bernardo de Carvalho A."/>
            <person name="Caspi A."/>
            <person name="Castrezana S."/>
            <person name="Celniker S.E."/>
            <person name="Chang J.L."/>
            <person name="Chapple C."/>
            <person name="Chatterji S."/>
            <person name="Chinwalla A."/>
            <person name="Civetta A."/>
            <person name="Clifton S.W."/>
            <person name="Comeron J.M."/>
            <person name="Costello J.C."/>
            <person name="Coyne J.A."/>
            <person name="Daub J."/>
            <person name="David R.G."/>
            <person name="Delcher A.L."/>
            <person name="Delehaunty K."/>
            <person name="Do C.B."/>
            <person name="Ebling H."/>
            <person name="Edwards K."/>
            <person name="Eickbush T."/>
            <person name="Evans J.D."/>
            <person name="Filipski A."/>
            <person name="Findeiss S."/>
            <person name="Freyhult E."/>
            <person name="Fulton L."/>
            <person name="Fulton R."/>
            <person name="Garcia A.C."/>
            <person name="Gardiner A."/>
            <person name="Garfield D.A."/>
            <person name="Garvin B.E."/>
            <person name="Gibson G."/>
            <person name="Gilbert D."/>
            <person name="Gnerre S."/>
            <person name="Godfrey J."/>
            <person name="Good R."/>
            <person name="Gotea V."/>
            <person name="Gravely B."/>
            <person name="Greenberg A.J."/>
            <person name="Griffiths-Jones S."/>
            <person name="Gross S."/>
            <person name="Guigo R."/>
            <person name="Gustafson E.A."/>
            <person name="Haerty W."/>
            <person name="Hahn M.W."/>
            <person name="Halligan D.L."/>
            <person name="Halpern A.L."/>
            <person name="Halter G.M."/>
            <person name="Han M.V."/>
            <person name="Heger A."/>
            <person name="Hillier L."/>
            <person name="Hinrichs A.S."/>
            <person name="Holmes I."/>
            <person name="Hoskins R.A."/>
            <person name="Hubisz M.J."/>
            <person name="Hultmark D."/>
            <person name="Huntley M.A."/>
            <person name="Jaffe D.B."/>
            <person name="Jagadeeshan S."/>
            <person name="Jeck W.R."/>
            <person name="Johnson J."/>
            <person name="Jones C.D."/>
            <person name="Jordan W.C."/>
            <person name="Karpen G.H."/>
            <person name="Kataoka E."/>
            <person name="Keightley P.D."/>
            <person name="Kheradpour P."/>
            <person name="Kirkness E.F."/>
            <person name="Koerich L.B."/>
            <person name="Kristiansen K."/>
            <person name="Kudrna D."/>
            <person name="Kulathinal R.J."/>
            <person name="Kumar S."/>
            <person name="Kwok R."/>
            <person name="Lander E."/>
            <person name="Langley C.H."/>
            <person name="Lapoint R."/>
            <person name="Lazzaro B.P."/>
            <person name="Lee S.J."/>
            <person name="Levesque L."/>
            <person name="Li R."/>
            <person name="Lin C.F."/>
            <person name="Lin M.F."/>
            <person name="Lindblad-Toh K."/>
            <person name="Llopart A."/>
            <person name="Long M."/>
            <person name="Low L."/>
            <person name="Lozovsky E."/>
            <person name="Lu J."/>
            <person name="Luo M."/>
            <person name="Machado C.A."/>
            <person name="Makalowski W."/>
            <person name="Marzo M."/>
            <person name="Matsuda M."/>
            <person name="Matzkin L."/>
            <person name="McAllister B."/>
            <person name="McBride C.S."/>
            <person name="McKernan B."/>
            <person name="McKernan K."/>
            <person name="Mendez-Lago M."/>
            <person name="Minx P."/>
            <person name="Mollenhauer M.U."/>
            <person name="Montooth K."/>
            <person name="Mount S.M."/>
            <person name="Mu X."/>
            <person name="Myers E."/>
            <person name="Negre B."/>
            <person name="Newfeld S."/>
            <person name="Nielsen R."/>
            <person name="Noor M.A."/>
            <person name="O'Grady P."/>
            <person name="Pachter L."/>
            <person name="Papaceit M."/>
            <person name="Parisi M.J."/>
            <person name="Parisi M."/>
            <person name="Parts L."/>
            <person name="Pedersen J.S."/>
            <person name="Pesole G."/>
            <person name="Phillippy A.M."/>
            <person name="Ponting C.P."/>
            <person name="Pop M."/>
            <person name="Porcelli D."/>
            <person name="Powell J.R."/>
            <person name="Prohaska S."/>
            <person name="Pruitt K."/>
            <person name="Puig M."/>
            <person name="Quesneville H."/>
            <person name="Ram K.R."/>
            <person name="Rand D."/>
            <person name="Rasmussen M.D."/>
            <person name="Reed L.K."/>
            <person name="Reenan R."/>
            <person name="Reily A."/>
            <person name="Remington K.A."/>
            <person name="Rieger T.T."/>
            <person name="Ritchie M.G."/>
            <person name="Robin C."/>
            <person name="Rogers Y.H."/>
            <person name="Rohde C."/>
            <person name="Rozas J."/>
            <person name="Rubenfield M.J."/>
            <person name="Ruiz A."/>
            <person name="Russo S."/>
            <person name="Salzberg S.L."/>
            <person name="Sanchez-Gracia A."/>
            <person name="Saranga D.J."/>
            <person name="Sato H."/>
            <person name="Schaeffer S.W."/>
            <person name="Schatz M.C."/>
            <person name="Schlenke T."/>
            <person name="Schwartz R."/>
            <person name="Segarra C."/>
            <person name="Singh R.S."/>
            <person name="Sirot L."/>
            <person name="Sirota M."/>
            <person name="Sisneros N.B."/>
            <person name="Smith C.D."/>
            <person name="Smith T.F."/>
            <person name="Spieth J."/>
            <person name="Stage D.E."/>
            <person name="Stark A."/>
            <person name="Stephan W."/>
            <person name="Strausberg R.L."/>
            <person name="Strempel S."/>
            <person name="Sturgill D."/>
            <person name="Sutton G."/>
            <person name="Sutton G.G."/>
            <person name="Tao W."/>
            <person name="Teichmann S."/>
            <person name="Tobari Y.N."/>
            <person name="Tomimura Y."/>
            <person name="Tsolas J.M."/>
            <person name="Valente V.L."/>
            <person name="Venter E."/>
            <person name="Venter J.C."/>
            <person name="Vicario S."/>
            <person name="Vieira F.G."/>
            <person name="Vilella A.J."/>
            <person name="Villasante A."/>
            <person name="Walenz B."/>
            <person name="Wang J."/>
            <person name="Wasserman M."/>
            <person name="Watts T."/>
            <person name="Wilson D."/>
            <person name="Wilson R.K."/>
            <person name="Wing R.A."/>
            <person name="Wolfner M.F."/>
            <person name="Wong A."/>
            <person name="Wong G.K."/>
            <person name="Wu C.I."/>
            <person name="Wu G."/>
            <person name="Yamamoto D."/>
            <person name="Yang H.P."/>
            <person name="Yang S.P."/>
            <person name="Yorke J.A."/>
            <person name="Yoshida K."/>
            <person name="Zdobnov E."/>
            <person name="Zhang P."/>
            <person name="Zhang Y."/>
            <person name="Zimin A.V."/>
            <person name="Baldwin J."/>
            <person name="Abdouelleil A."/>
            <person name="Abdulkadir J."/>
            <person name="Abebe A."/>
            <person name="Abera B."/>
            <person name="Abreu J."/>
            <person name="Acer S.C."/>
            <person name="Aftuck L."/>
            <person name="Alexander A."/>
            <person name="An P."/>
            <person name="Anderson E."/>
            <person name="Anderson S."/>
            <person name="Arachi H."/>
            <person name="Azer M."/>
            <person name="Bachantsang P."/>
            <person name="Barry A."/>
            <person name="Bayul T."/>
            <person name="Berlin A."/>
            <person name="Bessette D."/>
            <person name="Bloom T."/>
            <person name="Blye J."/>
            <person name="Boguslavskiy L."/>
            <person name="Bonnet C."/>
            <person name="Boukhgalter B."/>
            <person name="Bourzgui I."/>
            <person name="Brown A."/>
            <person name="Cahill P."/>
            <person name="Channer S."/>
            <person name="Cheshatsang Y."/>
            <person name="Chuda L."/>
            <person name="Citroen M."/>
            <person name="Collymore A."/>
            <person name="Cooke P."/>
            <person name="Costello M."/>
            <person name="D'Aco K."/>
            <person name="Daza R."/>
            <person name="De Haan G."/>
            <person name="DeGray S."/>
            <person name="DeMaso C."/>
            <person name="Dhargay N."/>
            <person name="Dooley K."/>
            <person name="Dooley E."/>
            <person name="Doricent M."/>
            <person name="Dorje P."/>
            <person name="Dorjee K."/>
            <person name="Dupes A."/>
            <person name="Elong R."/>
            <person name="Falk J."/>
            <person name="Farina A."/>
            <person name="Faro S."/>
            <person name="Ferguson D."/>
            <person name="Fisher S."/>
            <person name="Foley C.D."/>
            <person name="Franke A."/>
            <person name="Friedrich D."/>
            <person name="Gadbois L."/>
            <person name="Gearin G."/>
            <person name="Gearin C.R."/>
            <person name="Giannoukos G."/>
            <person name="Goode T."/>
            <person name="Graham J."/>
            <person name="Grandbois E."/>
            <person name="Grewal S."/>
            <person name="Gyaltsen K."/>
            <person name="Hafez N."/>
            <person name="Hagos B."/>
            <person name="Hall J."/>
            <person name="Henson C."/>
            <person name="Hollinger A."/>
            <person name="Honan T."/>
            <person name="Huard M.D."/>
            <person name="Hughes L."/>
            <person name="Hurhula B."/>
            <person name="Husby M.E."/>
            <person name="Kamat A."/>
            <person name="Kanga B."/>
            <person name="Kashin S."/>
            <person name="Khazanovich D."/>
            <person name="Kisner P."/>
            <person name="Lance K."/>
            <person name="Lara M."/>
            <person name="Lee W."/>
            <person name="Lennon N."/>
            <person name="Letendre F."/>
            <person name="LeVine R."/>
            <person name="Lipovsky A."/>
            <person name="Liu X."/>
            <person name="Liu J."/>
            <person name="Liu S."/>
            <person name="Lokyitsang T."/>
            <person name="Lokyitsang Y."/>
            <person name="Lubonja R."/>
            <person name="Lui A."/>
            <person name="MacDonald P."/>
            <person name="Magnisalis V."/>
            <person name="Maru K."/>
            <person name="Matthews C."/>
            <person name="McCusker W."/>
            <person name="McDonough S."/>
            <person name="Mehta T."/>
            <person name="Meldrim J."/>
            <person name="Meneus L."/>
            <person name="Mihai O."/>
            <person name="Mihalev A."/>
            <person name="Mihova T."/>
            <person name="Mittelman R."/>
            <person name="Mlenga V."/>
            <person name="Montmayeur A."/>
            <person name="Mulrain L."/>
            <person name="Navidi A."/>
            <person name="Naylor J."/>
            <person name="Negash T."/>
            <person name="Nguyen T."/>
            <person name="Nguyen N."/>
            <person name="Nicol R."/>
            <person name="Norbu C."/>
            <person name="Norbu N."/>
            <person name="Novod N."/>
            <person name="O'Neill B."/>
            <person name="Osman S."/>
            <person name="Markiewicz E."/>
            <person name="Oyono O.L."/>
            <person name="Patti C."/>
            <person name="Phunkhang P."/>
            <person name="Pierre F."/>
            <person name="Priest M."/>
            <person name="Raghuraman S."/>
            <person name="Rege F."/>
            <person name="Reyes R."/>
            <person name="Rise C."/>
            <person name="Rogov P."/>
            <person name="Ross K."/>
            <person name="Ryan E."/>
            <person name="Settipalli S."/>
            <person name="Shea T."/>
            <person name="Sherpa N."/>
            <person name="Shi L."/>
            <person name="Shih D."/>
            <person name="Sparrow T."/>
            <person name="Spaulding J."/>
            <person name="Stalker J."/>
            <person name="Stange-Thomann N."/>
            <person name="Stavropoulos S."/>
            <person name="Stone C."/>
            <person name="Strader C."/>
            <person name="Tesfaye S."/>
            <person name="Thomson T."/>
            <person name="Thoulutsang Y."/>
            <person name="Thoulutsang D."/>
            <person name="Topham K."/>
            <person name="Topping I."/>
            <person name="Tsamla T."/>
            <person name="Vassiliev H."/>
            <person name="Vo A."/>
            <person name="Wangchuk T."/>
            <person name="Wangdi T."/>
            <person name="Weiand M."/>
            <person name="Wilkinson J."/>
            <person name="Wilson A."/>
            <person name="Yadav S."/>
            <person name="Young G."/>
            <person name="Yu Q."/>
            <person name="Zembek L."/>
            <person name="Zhong D."/>
            <person name="Zimmer A."/>
            <person name="Zwirko Z."/>
            <person name="Jaffe D.B."/>
            <person name="Alvarez P."/>
            <person name="Brockman W."/>
            <person name="Butler J."/>
            <person name="Chin C."/>
            <person name="Gnerre S."/>
            <person name="Grabherr M."/>
            <person name="Kleber M."/>
            <person name="Mauceli E."/>
            <person name="MacCallum I."/>
        </authorList>
    </citation>
    <scope>NUCLEOTIDE SEQUENCE [LARGE SCALE GENOMIC DNA]</scope>
    <source>
        <strain evidence="2 3">TSC#14021-0224.01</strain>
    </source>
</reference>
<evidence type="ECO:0000313" key="2">
    <source>
        <dbReference type="EMBL" id="KQS62574.1"/>
    </source>
</evidence>
<dbReference type="Proteomes" id="UP000008711">
    <property type="component" value="Unassembled WGS sequence"/>
</dbReference>
<evidence type="ECO:0000313" key="3">
    <source>
        <dbReference type="Proteomes" id="UP000008711"/>
    </source>
</evidence>
<name>A0A0Q5VYL6_DROER</name>
<organism evidence="2 3">
    <name type="scientific">Drosophila erecta</name>
    <name type="common">Fruit fly</name>
    <dbReference type="NCBI Taxonomy" id="7220"/>
    <lineage>
        <taxon>Eukaryota</taxon>
        <taxon>Metazoa</taxon>
        <taxon>Ecdysozoa</taxon>
        <taxon>Arthropoda</taxon>
        <taxon>Hexapoda</taxon>
        <taxon>Insecta</taxon>
        <taxon>Pterygota</taxon>
        <taxon>Neoptera</taxon>
        <taxon>Endopterygota</taxon>
        <taxon>Diptera</taxon>
        <taxon>Brachycera</taxon>
        <taxon>Muscomorpha</taxon>
        <taxon>Ephydroidea</taxon>
        <taxon>Drosophilidae</taxon>
        <taxon>Drosophila</taxon>
        <taxon>Sophophora</taxon>
    </lineage>
</organism>
<dbReference type="KEGG" id="der:26526164"/>
<reference evidence="2 3" key="2">
    <citation type="journal article" date="2008" name="Bioinformatics">
        <title>Assembly reconciliation.</title>
        <authorList>
            <person name="Zimin A.V."/>
            <person name="Smith D.R."/>
            <person name="Sutton G."/>
            <person name="Yorke J.A."/>
        </authorList>
    </citation>
    <scope>NUCLEOTIDE SEQUENCE [LARGE SCALE GENOMIC DNA]</scope>
    <source>
        <strain evidence="2 3">TSC#14021-0224.01</strain>
    </source>
</reference>
<keyword evidence="1" id="KW-1133">Transmembrane helix</keyword>
<dbReference type="AlphaFoldDB" id="A0A0Q5VYL6"/>
<protein>
    <submittedName>
        <fullName evidence="2">Uncharacterized protein</fullName>
    </submittedName>
</protein>
<evidence type="ECO:0000256" key="1">
    <source>
        <dbReference type="SAM" id="Phobius"/>
    </source>
</evidence>